<comment type="caution">
    <text evidence="1">The sequence shown here is derived from an EMBL/GenBank/DDBJ whole genome shotgun (WGS) entry which is preliminary data.</text>
</comment>
<reference evidence="2" key="1">
    <citation type="journal article" date="2024" name="Proc. Natl. Acad. Sci. U.S.A.">
        <title>Extraordinary preservation of gene collinearity over three hundred million years revealed in homosporous lycophytes.</title>
        <authorList>
            <person name="Li C."/>
            <person name="Wickell D."/>
            <person name="Kuo L.Y."/>
            <person name="Chen X."/>
            <person name="Nie B."/>
            <person name="Liao X."/>
            <person name="Peng D."/>
            <person name="Ji J."/>
            <person name="Jenkins J."/>
            <person name="Williams M."/>
            <person name="Shu S."/>
            <person name="Plott C."/>
            <person name="Barry K."/>
            <person name="Rajasekar S."/>
            <person name="Grimwood J."/>
            <person name="Han X."/>
            <person name="Sun S."/>
            <person name="Hou Z."/>
            <person name="He W."/>
            <person name="Dai G."/>
            <person name="Sun C."/>
            <person name="Schmutz J."/>
            <person name="Leebens-Mack J.H."/>
            <person name="Li F.W."/>
            <person name="Wang L."/>
        </authorList>
    </citation>
    <scope>NUCLEOTIDE SEQUENCE [LARGE SCALE GENOMIC DNA]</scope>
    <source>
        <strain evidence="2">cv. PW_Plant_1</strain>
    </source>
</reference>
<accession>A0ACC2D2Y1</accession>
<protein>
    <submittedName>
        <fullName evidence="1">Uncharacterized protein</fullName>
    </submittedName>
</protein>
<dbReference type="EMBL" id="CM055098">
    <property type="protein sequence ID" value="KAJ7548607.1"/>
    <property type="molecule type" value="Genomic_DNA"/>
</dbReference>
<sequence length="751" mass="85599">MGQDHHHHHHHNLYRLTSLQIGDIQSYLSRLFLFVLASTPSKLVFLVDNGPWSVSESRSKPAELWQLMVTKSRVSPFTNRRLKHSKRKKSSTYQEGMGSDTTMESNAGGWSQVELERFKFNTANYYRWKSLFNDMQHKCNSLSLFEKLAAELDGCVAFEVDWADVRGMNYINELQVDTCVALEVKFMTKREFDTLEHALAFYGSNCACIGHERLMVPELKCSNVVTLFEDCICEGHSCQRWYSKRGSFKQGRCASSDIQESAKQISNFSCIPPSTPSQGVGPPFVAQQPKEKVQSKEDIDACYQELIGSSGCCSSFSLVPQSQRVSDNCCLNRFCKHGVIKDLQIPDGPFSEAKEDVDCNLMETQVKGAKMMEQFSADSVRNASPGSNYCNLVVLKQSGDYSDGKSQGEQSSPFLENALNQTSVDDVYRDAFVLFRFSDPFLPYKLQEIITADQRLLKMLESGLPPWVIFLQSYPIFCNLYRPWMRPLALTIYIVVSVVTVLVGFYDLYKNVPILKTTVAHMFGPLFEWVESWEMVSRLKYLGTMLVLQNYEKALRWVLLTLRGLRRLILLLMQPVMEPLLMLAEFCLPAWTSSVEWMEVLLSIVSTFLQSLWIGAGSLLNFLIWPICVCLSTIWNLVMSLLYPVFSAIWAILAIPFRITFRVIELAIFLFLSLFDMLYQACKGAYQTTQLLIATESPIASTLHSANLTSQTTSIWRATWDDLFSKVFRALRYIVNGVVAFFAALNRHRLR</sequence>
<keyword evidence="2" id="KW-1185">Reference proteome</keyword>
<organism evidence="1 2">
    <name type="scientific">Diphasiastrum complanatum</name>
    <name type="common">Issler's clubmoss</name>
    <name type="synonym">Lycopodium complanatum</name>
    <dbReference type="NCBI Taxonomy" id="34168"/>
    <lineage>
        <taxon>Eukaryota</taxon>
        <taxon>Viridiplantae</taxon>
        <taxon>Streptophyta</taxon>
        <taxon>Embryophyta</taxon>
        <taxon>Tracheophyta</taxon>
        <taxon>Lycopodiopsida</taxon>
        <taxon>Lycopodiales</taxon>
        <taxon>Lycopodiaceae</taxon>
        <taxon>Lycopodioideae</taxon>
        <taxon>Diphasiastrum</taxon>
    </lineage>
</organism>
<proteinExistence type="predicted"/>
<evidence type="ECO:0000313" key="2">
    <source>
        <dbReference type="Proteomes" id="UP001162992"/>
    </source>
</evidence>
<evidence type="ECO:0000313" key="1">
    <source>
        <dbReference type="EMBL" id="KAJ7548607.1"/>
    </source>
</evidence>
<name>A0ACC2D2Y1_DIPCM</name>
<dbReference type="Proteomes" id="UP001162992">
    <property type="component" value="Chromosome 7"/>
</dbReference>
<gene>
    <name evidence="1" type="ORF">O6H91_07G019100</name>
</gene>